<feature type="non-terminal residue" evidence="1">
    <location>
        <position position="338"/>
    </location>
</feature>
<dbReference type="EMBL" id="AUZZ01010740">
    <property type="protein sequence ID" value="EQD28764.1"/>
    <property type="molecule type" value="Genomic_DNA"/>
</dbReference>
<organism evidence="1">
    <name type="scientific">mine drainage metagenome</name>
    <dbReference type="NCBI Taxonomy" id="410659"/>
    <lineage>
        <taxon>unclassified sequences</taxon>
        <taxon>metagenomes</taxon>
        <taxon>ecological metagenomes</taxon>
    </lineage>
</organism>
<sequence>MNVIWETSQTQGESAYVAGTADFAAIPATDTNFLLQLQAKGTDRDRGGAIAVDFFLPFNMNFNVAGAQSYITTPINIPGTMLQDVNFRQFLINSFPYATIQSTVNTVDGIQYEFPYGGAIPQFMGNFYPANISWPTADPSSNPGVVGTAGYWWAQFQNDSIYKALSTGNGCLAPGKGPCILPLMGQTGAPTYDIENTLFANEVFKLSGGKIEVVPKDLPFFTEVVNSFQAPGNGPQPIFDLGWAPDYPDPTDYMAPLYQPDSTYTFGDAVMEGLASSGYGGNMTMSGQYYGYGGTTVTACAGGNTLAAPNGWNMVVTLGCQGWAYKALTNEVALGAAC</sequence>
<name>T0ZJ58_9ZZZZ</name>
<evidence type="ECO:0000313" key="1">
    <source>
        <dbReference type="EMBL" id="EQD28764.1"/>
    </source>
</evidence>
<comment type="caution">
    <text evidence="1">The sequence shown here is derived from an EMBL/GenBank/DDBJ whole genome shotgun (WGS) entry which is preliminary data.</text>
</comment>
<dbReference type="Gene3D" id="3.10.105.10">
    <property type="entry name" value="Dipeptide-binding Protein, Domain 3"/>
    <property type="match status" value="1"/>
</dbReference>
<proteinExistence type="predicted"/>
<dbReference type="SUPFAM" id="SSF53850">
    <property type="entry name" value="Periplasmic binding protein-like II"/>
    <property type="match status" value="1"/>
</dbReference>
<accession>T0ZJ58</accession>
<gene>
    <name evidence="1" type="ORF">B2A_14772</name>
</gene>
<reference evidence="1" key="2">
    <citation type="journal article" date="2014" name="ISME J.">
        <title>Microbial stratification in low pH oxic and suboxic macroscopic growths along an acid mine drainage.</title>
        <authorList>
            <person name="Mendez-Garcia C."/>
            <person name="Mesa V."/>
            <person name="Sprenger R.R."/>
            <person name="Richter M."/>
            <person name="Diez M.S."/>
            <person name="Solano J."/>
            <person name="Bargiela R."/>
            <person name="Golyshina O.V."/>
            <person name="Manteca A."/>
            <person name="Ramos J.L."/>
            <person name="Gallego J.R."/>
            <person name="Llorente I."/>
            <person name="Martins Dos Santos V.A."/>
            <person name="Jensen O.N."/>
            <person name="Pelaez A.I."/>
            <person name="Sanchez J."/>
            <person name="Ferrer M."/>
        </authorList>
    </citation>
    <scope>NUCLEOTIDE SEQUENCE</scope>
</reference>
<dbReference type="AlphaFoldDB" id="T0ZJ58"/>
<protein>
    <submittedName>
        <fullName evidence="1">ABC-type peptide transport system, solute-binding component</fullName>
    </submittedName>
</protein>
<reference evidence="1" key="1">
    <citation type="submission" date="2013-08" db="EMBL/GenBank/DDBJ databases">
        <authorList>
            <person name="Mendez C."/>
            <person name="Richter M."/>
            <person name="Ferrer M."/>
            <person name="Sanchez J."/>
        </authorList>
    </citation>
    <scope>NUCLEOTIDE SEQUENCE</scope>
</reference>